<accession>A0A9D4P259</accession>
<evidence type="ECO:0000256" key="1">
    <source>
        <dbReference type="SAM" id="MobiDB-lite"/>
    </source>
</evidence>
<evidence type="ECO:0000313" key="2">
    <source>
        <dbReference type="EMBL" id="KAH7641675.1"/>
    </source>
</evidence>
<sequence>MGTGGGFDNNEKHLSPVTSSRTNMETVIAAGQTAATGGGGGVGGIDRQLNGFPVTLIGGKTYGMARTERDQTAKPDATRCFYVVSV</sequence>
<dbReference type="Proteomes" id="UP000828236">
    <property type="component" value="Unassembled WGS sequence"/>
</dbReference>
<gene>
    <name evidence="2" type="ORF">HUG17_4720</name>
</gene>
<comment type="caution">
    <text evidence="2">The sequence shown here is derived from an EMBL/GenBank/DDBJ whole genome shotgun (WGS) entry which is preliminary data.</text>
</comment>
<protein>
    <submittedName>
        <fullName evidence="2">Uncharacterized protein</fullName>
    </submittedName>
</protein>
<feature type="region of interest" description="Disordered" evidence="1">
    <location>
        <begin position="1"/>
        <end position="20"/>
    </location>
</feature>
<proteinExistence type="predicted"/>
<dbReference type="AlphaFoldDB" id="A0A9D4P259"/>
<name>A0A9D4P259_DERFA</name>
<dbReference type="EMBL" id="SDOV01000004">
    <property type="protein sequence ID" value="KAH7641675.1"/>
    <property type="molecule type" value="Genomic_DNA"/>
</dbReference>
<reference evidence="2" key="1">
    <citation type="submission" date="2020-06" db="EMBL/GenBank/DDBJ databases">
        <authorList>
            <person name="Ji K."/>
            <person name="Li J."/>
        </authorList>
    </citation>
    <scope>NUCLEOTIDE SEQUENCE</scope>
    <source>
        <strain evidence="2">JKM2019</strain>
        <tissue evidence="2">Whole body</tissue>
    </source>
</reference>
<reference evidence="2" key="2">
    <citation type="journal article" date="2021" name="World Allergy Organ. J.">
        <title>Chromosome-level assembly of Dermatophagoides farinae genome and transcriptome reveals two novel allergens Der f 37 and Der f 39.</title>
        <authorList>
            <person name="Chen J."/>
            <person name="Cai Z."/>
            <person name="Fan D."/>
            <person name="Hu J."/>
            <person name="Hou Y."/>
            <person name="He Y."/>
            <person name="Zhang Z."/>
            <person name="Zhao Z."/>
            <person name="Gao P."/>
            <person name="Hu W."/>
            <person name="Sun J."/>
            <person name="Li J."/>
            <person name="Ji K."/>
        </authorList>
    </citation>
    <scope>NUCLEOTIDE SEQUENCE</scope>
    <source>
        <strain evidence="2">JKM2019</strain>
    </source>
</reference>
<organism evidence="2">
    <name type="scientific">Dermatophagoides farinae</name>
    <name type="common">American house dust mite</name>
    <dbReference type="NCBI Taxonomy" id="6954"/>
    <lineage>
        <taxon>Eukaryota</taxon>
        <taxon>Metazoa</taxon>
        <taxon>Ecdysozoa</taxon>
        <taxon>Arthropoda</taxon>
        <taxon>Chelicerata</taxon>
        <taxon>Arachnida</taxon>
        <taxon>Acari</taxon>
        <taxon>Acariformes</taxon>
        <taxon>Sarcoptiformes</taxon>
        <taxon>Astigmata</taxon>
        <taxon>Psoroptidia</taxon>
        <taxon>Analgoidea</taxon>
        <taxon>Pyroglyphidae</taxon>
        <taxon>Dermatophagoidinae</taxon>
        <taxon>Dermatophagoides</taxon>
    </lineage>
</organism>